<organism evidence="2 3">
    <name type="scientific">Pseudotabrizicola alkalilacus</name>
    <dbReference type="NCBI Taxonomy" id="2305252"/>
    <lineage>
        <taxon>Bacteria</taxon>
        <taxon>Pseudomonadati</taxon>
        <taxon>Pseudomonadota</taxon>
        <taxon>Alphaproteobacteria</taxon>
        <taxon>Rhodobacterales</taxon>
        <taxon>Paracoccaceae</taxon>
        <taxon>Pseudotabrizicola</taxon>
    </lineage>
</organism>
<comment type="similarity">
    <text evidence="1">Belongs to the UPF0246 family.</text>
</comment>
<name>A0A411Z4T7_9RHOB</name>
<dbReference type="OrthoDB" id="9777133at2"/>
<dbReference type="NCBIfam" id="NF002542">
    <property type="entry name" value="PRK02101.1-3"/>
    <property type="match status" value="1"/>
</dbReference>
<protein>
    <recommendedName>
        <fullName evidence="1">UPF0246 protein D1012_04465</fullName>
    </recommendedName>
</protein>
<proteinExistence type="inferred from homology"/>
<reference evidence="2 3" key="1">
    <citation type="submission" date="2018-08" db="EMBL/GenBank/DDBJ databases">
        <title>Flavobacterium tibetense sp. nov., isolated from a wetland YonghuCo on Tibetan Plateau.</title>
        <authorList>
            <person name="Phurbu D."/>
            <person name="Lu H."/>
            <person name="Xing P."/>
        </authorList>
    </citation>
    <scope>NUCLEOTIDE SEQUENCE [LARGE SCALE GENOMIC DNA]</scope>
    <source>
        <strain evidence="2 3">DJC</strain>
    </source>
</reference>
<comment type="caution">
    <text evidence="2">The sequence shown here is derived from an EMBL/GenBank/DDBJ whole genome shotgun (WGS) entry which is preliminary data.</text>
</comment>
<evidence type="ECO:0000256" key="1">
    <source>
        <dbReference type="HAMAP-Rule" id="MF_00652"/>
    </source>
</evidence>
<evidence type="ECO:0000313" key="2">
    <source>
        <dbReference type="EMBL" id="RGP38098.1"/>
    </source>
</evidence>
<dbReference type="RefSeq" id="WP_118150152.1">
    <property type="nucleotide sequence ID" value="NZ_QWEY01000002.1"/>
</dbReference>
<gene>
    <name evidence="2" type="primary">yaaA</name>
    <name evidence="2" type="ORF">D1012_04465</name>
</gene>
<dbReference type="EMBL" id="QWEY01000002">
    <property type="protein sequence ID" value="RGP38098.1"/>
    <property type="molecule type" value="Genomic_DNA"/>
</dbReference>
<sequence>MLTVISPAKKLKEVPQALPDGHQMTEPEFAAEALELATLARALSVDQLRKLSHISEPLARLNRDRFAAFSATPAPGTIYPAVQCFAGDTYQGLEVRTMPAPPLDWAAGHLRILSGLYGLLRPFDAIQAYRLEMGSRLANPKGADLYAFWGDRIAQALNTLAAEQNATALINCASVEYFSAVDSTALRLPVITPVFLEERDGQAKTVSLWAKRARGAMARYICVHQITSPADLRGFTTGGYSHRADLSANGQMVFLRPAPAQQAA</sequence>
<dbReference type="PANTHER" id="PTHR30283:SF4">
    <property type="entry name" value="PEROXIDE STRESS RESISTANCE PROTEIN YAAA"/>
    <property type="match status" value="1"/>
</dbReference>
<accession>A0A411Z4T7</accession>
<dbReference type="InterPro" id="IPR005583">
    <property type="entry name" value="YaaA"/>
</dbReference>
<dbReference type="PANTHER" id="PTHR30283">
    <property type="entry name" value="PEROXIDE STRESS RESPONSE PROTEIN YAAA"/>
    <property type="match status" value="1"/>
</dbReference>
<dbReference type="Pfam" id="PF03883">
    <property type="entry name" value="H2O2_YaaD"/>
    <property type="match status" value="1"/>
</dbReference>
<dbReference type="GO" id="GO:0005829">
    <property type="term" value="C:cytosol"/>
    <property type="evidence" value="ECO:0007669"/>
    <property type="project" value="TreeGrafter"/>
</dbReference>
<dbReference type="AlphaFoldDB" id="A0A411Z4T7"/>
<dbReference type="GO" id="GO:0033194">
    <property type="term" value="P:response to hydroperoxide"/>
    <property type="evidence" value="ECO:0007669"/>
    <property type="project" value="TreeGrafter"/>
</dbReference>
<evidence type="ECO:0000313" key="3">
    <source>
        <dbReference type="Proteomes" id="UP000284547"/>
    </source>
</evidence>
<dbReference type="Proteomes" id="UP000284547">
    <property type="component" value="Unassembled WGS sequence"/>
</dbReference>
<dbReference type="HAMAP" id="MF_00652">
    <property type="entry name" value="UPF0246"/>
    <property type="match status" value="1"/>
</dbReference>
<keyword evidence="3" id="KW-1185">Reference proteome</keyword>